<organism evidence="2 3">
    <name type="scientific">Panagrolaimus davidi</name>
    <dbReference type="NCBI Taxonomy" id="227884"/>
    <lineage>
        <taxon>Eukaryota</taxon>
        <taxon>Metazoa</taxon>
        <taxon>Ecdysozoa</taxon>
        <taxon>Nematoda</taxon>
        <taxon>Chromadorea</taxon>
        <taxon>Rhabditida</taxon>
        <taxon>Tylenchina</taxon>
        <taxon>Panagrolaimomorpha</taxon>
        <taxon>Panagrolaimoidea</taxon>
        <taxon>Panagrolaimidae</taxon>
        <taxon>Panagrolaimus</taxon>
    </lineage>
</organism>
<proteinExistence type="predicted"/>
<dbReference type="SUPFAM" id="SSF53474">
    <property type="entry name" value="alpha/beta-Hydrolases"/>
    <property type="match status" value="1"/>
</dbReference>
<dbReference type="PANTHER" id="PTHR11559">
    <property type="entry name" value="CARBOXYLESTERASE"/>
    <property type="match status" value="1"/>
</dbReference>
<evidence type="ECO:0000259" key="1">
    <source>
        <dbReference type="Pfam" id="PF00135"/>
    </source>
</evidence>
<dbReference type="Pfam" id="PF00135">
    <property type="entry name" value="COesterase"/>
    <property type="match status" value="1"/>
</dbReference>
<sequence>MIIIPALVTFAKPKTMAEFPLFVILCFVATSILKNENSNPIVSTIYGKIEGFHYTTPSGFETEIFLGIPYAAPPIGSLRFEKPLPPTPWTSTLQAKAFGSACATLPKFSPPTASEDCLFMNIIKPATSSPDTNGYPIMLWIHGGGFLVGSSANYPFEETAERIVKNGVIFISINFRQGAFGFFSDVDSDAAGNYGLWDQIQALKFIQKIAKEFDGNPKNVTLFGQSSGAIAVSLLSLSPKTENLFQRTIHMSGSSNQRLELQPKNSNVSLQLANVLGCDSFKNTKNCLKTKTAVELQNGMASVIQYLFEGDGTNTIGFWPRADGELISNISYEKLIQRASKRDVFIGINSQEFYVFALVSPFSNPNAKYFPITPAKAAYFSAQDFTDIVNNVFATKEIFGNKHQKVADKIINFYKNQTHYNSSWNFYLQIYAQLLSDIMFNIRLIREAKMRAEAGENVYYYVYNYVPESMNNDLYEGSGHSRELHNLFGQVFGLPIVPLIGEAATVQKTFVNLFINFAKTGTPSSGTLHVPSVTNSSIPNIQINSISLIQQNLWKDRIEFWDNIAAKYGYDWIENRKL</sequence>
<dbReference type="WBParaSite" id="PDA_v2.g18518.t1">
    <property type="protein sequence ID" value="PDA_v2.g18518.t1"/>
    <property type="gene ID" value="PDA_v2.g18518"/>
</dbReference>
<dbReference type="Proteomes" id="UP000887578">
    <property type="component" value="Unplaced"/>
</dbReference>
<reference evidence="3" key="1">
    <citation type="submission" date="2022-11" db="UniProtKB">
        <authorList>
            <consortium name="WormBaseParasite"/>
        </authorList>
    </citation>
    <scope>IDENTIFICATION</scope>
</reference>
<dbReference type="InterPro" id="IPR002018">
    <property type="entry name" value="CarbesteraseB"/>
</dbReference>
<dbReference type="InterPro" id="IPR050309">
    <property type="entry name" value="Type-B_Carboxylest/Lipase"/>
</dbReference>
<dbReference type="AlphaFoldDB" id="A0A914PKQ5"/>
<keyword evidence="2" id="KW-1185">Reference proteome</keyword>
<evidence type="ECO:0000313" key="3">
    <source>
        <dbReference type="WBParaSite" id="PDA_v2.g18518.t1"/>
    </source>
</evidence>
<dbReference type="Gene3D" id="3.40.50.1820">
    <property type="entry name" value="alpha/beta hydrolase"/>
    <property type="match status" value="1"/>
</dbReference>
<dbReference type="InterPro" id="IPR029058">
    <property type="entry name" value="AB_hydrolase_fold"/>
</dbReference>
<protein>
    <submittedName>
        <fullName evidence="3">Carboxylesterase type B domain-containing protein</fullName>
    </submittedName>
</protein>
<accession>A0A914PKQ5</accession>
<evidence type="ECO:0000313" key="2">
    <source>
        <dbReference type="Proteomes" id="UP000887578"/>
    </source>
</evidence>
<name>A0A914PKQ5_9BILA</name>
<feature type="domain" description="Carboxylesterase type B" evidence="1">
    <location>
        <begin position="39"/>
        <end position="561"/>
    </location>
</feature>